<dbReference type="PANTHER" id="PTHR23513:SF19">
    <property type="entry name" value="MAJOR FACILITATOR SUPERFAMILY (MFS) PROFILE DOMAIN-CONTAINING PROTEIN"/>
    <property type="match status" value="1"/>
</dbReference>
<evidence type="ECO:0000313" key="8">
    <source>
        <dbReference type="Proteomes" id="UP000199387"/>
    </source>
</evidence>
<protein>
    <submittedName>
        <fullName evidence="7">Transmembrane secretion effector</fullName>
    </submittedName>
</protein>
<dbReference type="InterPro" id="IPR036259">
    <property type="entry name" value="MFS_trans_sf"/>
</dbReference>
<keyword evidence="8" id="KW-1185">Reference proteome</keyword>
<sequence>MYKQRSFHFLWIGQTLANSGDLFYIVGIISFLYKITGSATLMALVPFIITFSRFLGGIIAPGIMDRFYLKTVLVFSQLGKTALFFALTAYLMTLSEPDSLYFIYSLIGLIAFLDGWATPARNSMLPRLVKKEELVKANGFVSVVDQSVQLGGWPIGGILIATFNGTFLIMLTLILFIISTVMMALIQDRNGNQKERSVSSTNKWDSVKGGWVTIWRTPSLKTVALMDLIDAITDVVWIAAILYIYVEDVLHKSEAWWGYINSSFFGGLILGGLVSLKGESIMMQRLHIGVFGGTLLVGVFTLLFGLSTIPLVSLIISVMVGVATQIKMISQQTVIQLNTSDNLLPKVFSSRDAILTGAFGLSSLIFGYLAETFGVQAVFVVAATLLTISGIWAYTRKEYLKPVEHTKH</sequence>
<organism evidence="7 8">
    <name type="scientific">Melghirimyces thermohalophilus</name>
    <dbReference type="NCBI Taxonomy" id="1236220"/>
    <lineage>
        <taxon>Bacteria</taxon>
        <taxon>Bacillati</taxon>
        <taxon>Bacillota</taxon>
        <taxon>Bacilli</taxon>
        <taxon>Bacillales</taxon>
        <taxon>Thermoactinomycetaceae</taxon>
        <taxon>Melghirimyces</taxon>
    </lineage>
</organism>
<dbReference type="RefSeq" id="WP_176757897.1">
    <property type="nucleotide sequence ID" value="NZ_FMZA01000008.1"/>
</dbReference>
<keyword evidence="4 6" id="KW-1133">Transmembrane helix</keyword>
<feature type="transmembrane region" description="Helical" evidence="6">
    <location>
        <begin position="9"/>
        <end position="33"/>
    </location>
</feature>
<dbReference type="Proteomes" id="UP000199387">
    <property type="component" value="Unassembled WGS sequence"/>
</dbReference>
<feature type="transmembrane region" description="Helical" evidence="6">
    <location>
        <begin position="351"/>
        <end position="369"/>
    </location>
</feature>
<feature type="transmembrane region" description="Helical" evidence="6">
    <location>
        <begin position="167"/>
        <end position="186"/>
    </location>
</feature>
<reference evidence="7 8" key="1">
    <citation type="submission" date="2016-10" db="EMBL/GenBank/DDBJ databases">
        <authorList>
            <person name="de Groot N.N."/>
        </authorList>
    </citation>
    <scope>NUCLEOTIDE SEQUENCE [LARGE SCALE GENOMIC DNA]</scope>
    <source>
        <strain evidence="7 8">DSM 45514</strain>
    </source>
</reference>
<dbReference type="AlphaFoldDB" id="A0A1G6LZJ2"/>
<dbReference type="GO" id="GO:0022857">
    <property type="term" value="F:transmembrane transporter activity"/>
    <property type="evidence" value="ECO:0007669"/>
    <property type="project" value="InterPro"/>
</dbReference>
<dbReference type="STRING" id="1236220.SAMN04488112_108176"/>
<evidence type="ECO:0000256" key="4">
    <source>
        <dbReference type="ARBA" id="ARBA00022989"/>
    </source>
</evidence>
<dbReference type="InterPro" id="IPR011701">
    <property type="entry name" value="MFS"/>
</dbReference>
<keyword evidence="2" id="KW-1003">Cell membrane</keyword>
<feature type="transmembrane region" description="Helical" evidence="6">
    <location>
        <begin position="312"/>
        <end position="330"/>
    </location>
</feature>
<dbReference type="GO" id="GO:0005886">
    <property type="term" value="C:plasma membrane"/>
    <property type="evidence" value="ECO:0007669"/>
    <property type="project" value="UniProtKB-SubCell"/>
</dbReference>
<dbReference type="CDD" id="cd06173">
    <property type="entry name" value="MFS_MefA_like"/>
    <property type="match status" value="1"/>
</dbReference>
<accession>A0A1G6LZJ2</accession>
<dbReference type="Gene3D" id="1.20.1250.20">
    <property type="entry name" value="MFS general substrate transporter like domains"/>
    <property type="match status" value="1"/>
</dbReference>
<gene>
    <name evidence="7" type="ORF">SAMN04488112_108176</name>
</gene>
<feature type="transmembrane region" description="Helical" evidence="6">
    <location>
        <begin position="288"/>
        <end position="306"/>
    </location>
</feature>
<evidence type="ECO:0000313" key="7">
    <source>
        <dbReference type="EMBL" id="SDC48116.1"/>
    </source>
</evidence>
<evidence type="ECO:0000256" key="2">
    <source>
        <dbReference type="ARBA" id="ARBA00022475"/>
    </source>
</evidence>
<dbReference type="Pfam" id="PF07690">
    <property type="entry name" value="MFS_1"/>
    <property type="match status" value="1"/>
</dbReference>
<feature type="transmembrane region" description="Helical" evidence="6">
    <location>
        <begin position="223"/>
        <end position="244"/>
    </location>
</feature>
<feature type="transmembrane region" description="Helical" evidence="6">
    <location>
        <begin position="39"/>
        <end position="60"/>
    </location>
</feature>
<name>A0A1G6LZJ2_9BACL</name>
<feature type="transmembrane region" description="Helical" evidence="6">
    <location>
        <begin position="72"/>
        <end position="93"/>
    </location>
</feature>
<dbReference type="PANTHER" id="PTHR23513">
    <property type="entry name" value="INTEGRAL MEMBRANE EFFLUX PROTEIN-RELATED"/>
    <property type="match status" value="1"/>
</dbReference>
<proteinExistence type="predicted"/>
<dbReference type="EMBL" id="FMZA01000008">
    <property type="protein sequence ID" value="SDC48116.1"/>
    <property type="molecule type" value="Genomic_DNA"/>
</dbReference>
<feature type="transmembrane region" description="Helical" evidence="6">
    <location>
        <begin position="375"/>
        <end position="394"/>
    </location>
</feature>
<evidence type="ECO:0000256" key="5">
    <source>
        <dbReference type="ARBA" id="ARBA00023136"/>
    </source>
</evidence>
<comment type="subcellular location">
    <subcellularLocation>
        <location evidence="1">Cell membrane</location>
        <topology evidence="1">Multi-pass membrane protein</topology>
    </subcellularLocation>
</comment>
<keyword evidence="5 6" id="KW-0472">Membrane</keyword>
<keyword evidence="3 6" id="KW-0812">Transmembrane</keyword>
<feature type="transmembrane region" description="Helical" evidence="6">
    <location>
        <begin position="256"/>
        <end position="276"/>
    </location>
</feature>
<feature type="transmembrane region" description="Helical" evidence="6">
    <location>
        <begin position="99"/>
        <end position="118"/>
    </location>
</feature>
<evidence type="ECO:0000256" key="3">
    <source>
        <dbReference type="ARBA" id="ARBA00022692"/>
    </source>
</evidence>
<dbReference type="SUPFAM" id="SSF103473">
    <property type="entry name" value="MFS general substrate transporter"/>
    <property type="match status" value="1"/>
</dbReference>
<evidence type="ECO:0000256" key="6">
    <source>
        <dbReference type="SAM" id="Phobius"/>
    </source>
</evidence>
<evidence type="ECO:0000256" key="1">
    <source>
        <dbReference type="ARBA" id="ARBA00004651"/>
    </source>
</evidence>